<dbReference type="Gramene" id="TraesLAC1A03G00052390.1">
    <property type="protein sequence ID" value="TraesLAC1A03G00052390.1"/>
    <property type="gene ID" value="TraesLAC1A03G00052390"/>
</dbReference>
<accession>A0A3B5XWX5</accession>
<evidence type="ECO:0000259" key="2">
    <source>
        <dbReference type="Pfam" id="PF04561"/>
    </source>
</evidence>
<reference evidence="3" key="2">
    <citation type="submission" date="2018-10" db="UniProtKB">
        <authorList>
            <consortium name="EnsemblPlants"/>
        </authorList>
    </citation>
    <scope>IDENTIFICATION</scope>
</reference>
<feature type="domain" description="RNA polymerase Rpb2" evidence="2">
    <location>
        <begin position="1"/>
        <end position="36"/>
    </location>
</feature>
<dbReference type="GO" id="GO:0003899">
    <property type="term" value="F:DNA-directed RNA polymerase activity"/>
    <property type="evidence" value="ECO:0007669"/>
    <property type="project" value="UniProtKB-EC"/>
</dbReference>
<comment type="catalytic activity">
    <reaction evidence="1">
        <text>RNA(n) + a ribonucleoside 5'-triphosphate = RNA(n+1) + diphosphate</text>
        <dbReference type="Rhea" id="RHEA:21248"/>
        <dbReference type="Rhea" id="RHEA-COMP:14527"/>
        <dbReference type="Rhea" id="RHEA-COMP:17342"/>
        <dbReference type="ChEBI" id="CHEBI:33019"/>
        <dbReference type="ChEBI" id="CHEBI:61557"/>
        <dbReference type="ChEBI" id="CHEBI:140395"/>
        <dbReference type="EC" id="2.7.7.6"/>
    </reaction>
</comment>
<name>A0A3B5XWX5_WHEAT</name>
<dbReference type="EnsemblPlants" id="TraesCS1A02G127100.2">
    <property type="protein sequence ID" value="TraesCS1A02G127100.2"/>
    <property type="gene ID" value="TraesCS1A02G127100"/>
</dbReference>
<dbReference type="Gramene" id="TraesSYM1A03G00052180.1">
    <property type="protein sequence ID" value="TraesSYM1A03G00052180.1"/>
    <property type="gene ID" value="TraesSYM1A03G00052180"/>
</dbReference>
<dbReference type="Gramene" id="TraesLDM1A03G00051780.1">
    <property type="protein sequence ID" value="TraesLDM1A03G00051780.1"/>
    <property type="gene ID" value="TraesLDM1A03G00051780"/>
</dbReference>
<sequence>MNQRLNLDIPQNNTFLLPRDVLAATDHLIGIKFGMGRSRSMCGVIVVDISLLQVTVKGLTTPLSPPTPRYLWSWS</sequence>
<organism evidence="3">
    <name type="scientific">Triticum aestivum</name>
    <name type="common">Wheat</name>
    <dbReference type="NCBI Taxonomy" id="4565"/>
    <lineage>
        <taxon>Eukaryota</taxon>
        <taxon>Viridiplantae</taxon>
        <taxon>Streptophyta</taxon>
        <taxon>Embryophyta</taxon>
        <taxon>Tracheophyta</taxon>
        <taxon>Spermatophyta</taxon>
        <taxon>Magnoliopsida</taxon>
        <taxon>Liliopsida</taxon>
        <taxon>Poales</taxon>
        <taxon>Poaceae</taxon>
        <taxon>BOP clade</taxon>
        <taxon>Pooideae</taxon>
        <taxon>Triticodae</taxon>
        <taxon>Triticeae</taxon>
        <taxon>Triticinae</taxon>
        <taxon>Triticum</taxon>
    </lineage>
</organism>
<dbReference type="STRING" id="4565.A0A3B5XWX5"/>
<protein>
    <recommendedName>
        <fullName evidence="2">RNA polymerase Rpb2 domain-containing protein</fullName>
    </recommendedName>
</protein>
<dbReference type="Gramene" id="TraesCS1A02G127100.2">
    <property type="protein sequence ID" value="TraesCS1A02G127100.2"/>
    <property type="gene ID" value="TraesCS1A02G127100"/>
</dbReference>
<dbReference type="InterPro" id="IPR037034">
    <property type="entry name" value="RNA_pol_Rpb2_2_sf"/>
</dbReference>
<dbReference type="Gramene" id="TraesNOR1A03G00050920.1">
    <property type="protein sequence ID" value="TraesNOR1A03G00050920.1"/>
    <property type="gene ID" value="TraesNOR1A03G00050920"/>
</dbReference>
<dbReference type="SMR" id="A0A3B5XWX5"/>
<dbReference type="GO" id="GO:0006351">
    <property type="term" value="P:DNA-templated transcription"/>
    <property type="evidence" value="ECO:0007669"/>
    <property type="project" value="InterPro"/>
</dbReference>
<dbReference type="Proteomes" id="UP000019116">
    <property type="component" value="Chromosome 1A"/>
</dbReference>
<dbReference type="Gramene" id="TraesMAC1A03G00051470.1">
    <property type="protein sequence ID" value="TraesMAC1A03G00051470.1"/>
    <property type="gene ID" value="TraesMAC1A03G00051470"/>
</dbReference>
<reference evidence="3" key="1">
    <citation type="submission" date="2018-08" db="EMBL/GenBank/DDBJ databases">
        <authorList>
            <person name="Rossello M."/>
        </authorList>
    </citation>
    <scope>NUCLEOTIDE SEQUENCE [LARGE SCALE GENOMIC DNA]</scope>
    <source>
        <strain evidence="3">cv. Chinese Spring</strain>
    </source>
</reference>
<dbReference type="Gramene" id="TraesSTA1A03G00050210.1">
    <property type="protein sequence ID" value="TraesSTA1A03G00050210.1"/>
    <property type="gene ID" value="TraesSTA1A03G00050210"/>
</dbReference>
<dbReference type="Pfam" id="PF04561">
    <property type="entry name" value="RNA_pol_Rpb2_2"/>
    <property type="match status" value="1"/>
</dbReference>
<dbReference type="Gramene" id="TraesJAG1A03G00050840.1">
    <property type="protein sequence ID" value="TraesJAG1A03G00050840.1"/>
    <property type="gene ID" value="TraesJAG1A03G00050840"/>
</dbReference>
<dbReference type="Gene3D" id="3.90.1110.10">
    <property type="entry name" value="RNA polymerase Rpb2, domain 2"/>
    <property type="match status" value="1"/>
</dbReference>
<evidence type="ECO:0000313" key="3">
    <source>
        <dbReference type="EnsemblPlants" id="TraesCS1A02G127100.2"/>
    </source>
</evidence>
<evidence type="ECO:0000313" key="4">
    <source>
        <dbReference type="Proteomes" id="UP000019116"/>
    </source>
</evidence>
<dbReference type="InterPro" id="IPR007642">
    <property type="entry name" value="RNA_pol_Rpb2_2"/>
</dbReference>
<keyword evidence="4" id="KW-1185">Reference proteome</keyword>
<dbReference type="AlphaFoldDB" id="A0A3B5XWX5"/>
<dbReference type="Gramene" id="TraesARI1A03G00051440.1">
    <property type="protein sequence ID" value="TraesARI1A03G00051440.1"/>
    <property type="gene ID" value="TraesARI1A03G00051440"/>
</dbReference>
<proteinExistence type="predicted"/>
<dbReference type="Gramene" id="TraesCS1A03G0316700.2">
    <property type="protein sequence ID" value="TraesCS1A03G0316700.2.CDS"/>
    <property type="gene ID" value="TraesCS1A03G0316700"/>
</dbReference>
<dbReference type="GO" id="GO:0003677">
    <property type="term" value="F:DNA binding"/>
    <property type="evidence" value="ECO:0007669"/>
    <property type="project" value="InterPro"/>
</dbReference>
<dbReference type="Gramene" id="TraesRN1A0100350800.2">
    <property type="protein sequence ID" value="TraesRN1A0100350800.2"/>
    <property type="gene ID" value="TraesRN1A0100350800"/>
</dbReference>
<evidence type="ECO:0000256" key="1">
    <source>
        <dbReference type="ARBA" id="ARBA00048552"/>
    </source>
</evidence>